<dbReference type="GO" id="GO:0008270">
    <property type="term" value="F:zinc ion binding"/>
    <property type="evidence" value="ECO:0007669"/>
    <property type="project" value="UniProtKB-KW"/>
</dbReference>
<feature type="domain" description="C2H2-type" evidence="11">
    <location>
        <begin position="1690"/>
        <end position="1717"/>
    </location>
</feature>
<feature type="compositionally biased region" description="Polar residues" evidence="10">
    <location>
        <begin position="15"/>
        <end position="25"/>
    </location>
</feature>
<dbReference type="PROSITE" id="PS00028">
    <property type="entry name" value="ZINC_FINGER_C2H2_1"/>
    <property type="match status" value="4"/>
</dbReference>
<dbReference type="PANTHER" id="PTHR45988:SF18">
    <property type="entry name" value="C2H2-TYPE ZINC FINGER FAMILY PROTEIN"/>
    <property type="match status" value="1"/>
</dbReference>
<dbReference type="PROSITE" id="PS50157">
    <property type="entry name" value="ZINC_FINGER_C2H2_2"/>
    <property type="match status" value="4"/>
</dbReference>
<feature type="region of interest" description="Disordered" evidence="10">
    <location>
        <begin position="2231"/>
        <end position="2294"/>
    </location>
</feature>
<evidence type="ECO:0000256" key="4">
    <source>
        <dbReference type="ARBA" id="ARBA00022771"/>
    </source>
</evidence>
<feature type="domain" description="C2H2-type" evidence="11">
    <location>
        <begin position="1526"/>
        <end position="1553"/>
    </location>
</feature>
<feature type="compositionally biased region" description="Basic and acidic residues" evidence="10">
    <location>
        <begin position="1556"/>
        <end position="1581"/>
    </location>
</feature>
<evidence type="ECO:0000256" key="9">
    <source>
        <dbReference type="PROSITE-ProRule" id="PRU00042"/>
    </source>
</evidence>
<feature type="region of interest" description="Disordered" evidence="10">
    <location>
        <begin position="1546"/>
        <end position="1598"/>
    </location>
</feature>
<protein>
    <submittedName>
        <fullName evidence="13">Histone-lysine N-methyltransferase 1</fullName>
    </submittedName>
</protein>
<dbReference type="PROSITE" id="PS00354">
    <property type="entry name" value="HMGI_Y"/>
    <property type="match status" value="1"/>
</dbReference>
<evidence type="ECO:0000259" key="11">
    <source>
        <dbReference type="PROSITE" id="PS50157"/>
    </source>
</evidence>
<evidence type="ECO:0000256" key="8">
    <source>
        <dbReference type="ARBA" id="ARBA00023242"/>
    </source>
</evidence>
<evidence type="ECO:0000256" key="3">
    <source>
        <dbReference type="ARBA" id="ARBA00022737"/>
    </source>
</evidence>
<keyword evidence="8" id="KW-0539">Nucleus</keyword>
<dbReference type="SUPFAM" id="SSF57667">
    <property type="entry name" value="beta-beta-alpha zinc fingers"/>
    <property type="match status" value="1"/>
</dbReference>
<feature type="compositionally biased region" description="Basic and acidic residues" evidence="10">
    <location>
        <begin position="2157"/>
        <end position="2169"/>
    </location>
</feature>
<feature type="region of interest" description="Disordered" evidence="10">
    <location>
        <begin position="424"/>
        <end position="445"/>
    </location>
</feature>
<dbReference type="GO" id="GO:0005634">
    <property type="term" value="C:nucleus"/>
    <property type="evidence" value="ECO:0007669"/>
    <property type="project" value="UniProtKB-SubCell"/>
</dbReference>
<dbReference type="Gene3D" id="3.30.160.60">
    <property type="entry name" value="Classic Zinc Finger"/>
    <property type="match status" value="2"/>
</dbReference>
<dbReference type="SMART" id="SM00355">
    <property type="entry name" value="ZnF_C2H2"/>
    <property type="match status" value="7"/>
</dbReference>
<dbReference type="InterPro" id="IPR044653">
    <property type="entry name" value="AZF1/2/3-like"/>
</dbReference>
<dbReference type="InterPro" id="IPR036236">
    <property type="entry name" value="Znf_C2H2_sf"/>
</dbReference>
<feature type="region of interest" description="Disordered" evidence="10">
    <location>
        <begin position="1451"/>
        <end position="1471"/>
    </location>
</feature>
<evidence type="ECO:0000256" key="5">
    <source>
        <dbReference type="ARBA" id="ARBA00022833"/>
    </source>
</evidence>
<feature type="domain" description="C2H2-type" evidence="11">
    <location>
        <begin position="1648"/>
        <end position="1675"/>
    </location>
</feature>
<feature type="compositionally biased region" description="Basic residues" evidence="10">
    <location>
        <begin position="2170"/>
        <end position="2197"/>
    </location>
</feature>
<dbReference type="Pfam" id="PF00096">
    <property type="entry name" value="zf-C2H2"/>
    <property type="match status" value="1"/>
</dbReference>
<feature type="compositionally biased region" description="Basic and acidic residues" evidence="10">
    <location>
        <begin position="1908"/>
        <end position="1927"/>
    </location>
</feature>
<feature type="compositionally biased region" description="Basic and acidic residues" evidence="10">
    <location>
        <begin position="377"/>
        <end position="389"/>
    </location>
</feature>
<gene>
    <name evidence="13" type="primary">LOC113400751</name>
</gene>
<keyword evidence="5" id="KW-0862">Zinc</keyword>
<dbReference type="OrthoDB" id="8012317at2759"/>
<sequence>MDRLNQIRGEAGSSRDLTLDTTSPPSEAYMTANESSSKYFSLSEVDSTFSISPSKDSLTTTTADPDRTITSDADLISNLSPIPKKSDLDSYKIGKQIEAANILSGGVNIFDDNDNSYDGDELVIDDNVMVDDEKGNVELKINESTEPPIDKMENLEALEDTETIPSKDTEVVLQIDGKNVDAIDIGNGLYLYRKAGQEELAAVQIIDDDQQQPSFKFLKVRENAEGNLEVYEEIEVEIPKEVPTKVGNPPGNTSHVPIKDISKVINEPLGNKDVDKIPKTPKKEINVNNDLSLESNVELHSEIKTEVNLNGKMMKFNESRKSPLIGTFTPMTYHSTPNKEGIPLTKTMVDQQLHPSRHSDNIKKTIEVHTDSCRQKLLETPPKNKDNNEVAKTPDAIKYNQENEESEDGVSFIPPEDNCQKQLQNESDLKTSDSIDNLEPSKGEGVLEKNDTSIISIVDNSEFSITIVNESEQKLPSTVTEVSNEEKKINENIQNDNVKSHNETNIPLSNELDNVKDKETSSKSQINEVTTKGTNTDKVFDNITNDNIEVHTFSEVNYVEKEFNEKPLITDSSLDLKDCNKKEDTIIAMETVSTNIDEDSEPNNEVKSNLTPIPETKIANEIKIYESEIKNHKETTQNNLNEICDKTTYPKTESINTIKEKESKKDITENKHDVDTLNTIKHNEPIIPNVQLNVDKSEDKPKNICPDEKNICLNDTTSANKPTDTKNKSHSEDCRKEDKSEIEIATYCIPIDAKEGNNDKCLNSLQKPNSEIVVLLNDTVSQSITSNCDKVRIDADSSKKTKLANATTNINKLTCPKSNTDKNIIEIKDDTTKSKVFVASKPINNNNSAVPFGKWTSANRQEFLNKIKETKIPTNNSNTKQLKQPNDLNRRDVLKKIDSQRQSATGSIKVGDFGLMSKLHTKIETAAFVNKSNANQHTNKLETKVTSVKIQPSFVKQKPTVSKRPSKEEECIDSISTKIPIQRKEINNQDLIDKTIEGIINRAVSTKGTVENPGEKTENNDKNINSNTVSLDEIEIKMNELHGNPYEERASHEMPQMISNNIKNNTTPEHTQMDKNSKISNLMPFKNKDQHNDVKEKEPDELSDEEIIEHEPITGDIDINKKNLVTLLSSKEKTPNETRKEAIITEKDFDKFARRNSFTYENCITMSFDGKEPHNVIQTVVEKEPPVKKLSRNELMLAESKAKSTIKQHNIAMRQNNQLSKIPTSIKLANEEDTFNKNYQSKVQIAYQSVLTAKRNLECPISIIEDKPVKVVYMESNVEFTPTQLNVQGQELSPSKKQIPESSDVHSASESLDSDTLETLNEIKPQDETKSKIKHQRKQVLTPVNEPELELIEPDDLGIEVSPKKKRKLEDKTDKTTKTLVPKKSYLLNRNIIDDEIKKTQDLVKKSPNETEKQSDSFKSRTDTISAIDNLVKAAELIETQAENKNTIINVQSSDNSPNTPIKRGRGRPRKYPLPEQGIELKVPSPQKKPRLIDAKVAKNFTDSEDSSDGEIIKENWTMGKINENIVCPICNKLFRSENVVFKHVKHCTGPSPNRSDSDKRSPMRLRHSSDRKSCESRSDFSDDGDEEEKIRSRKSRHYAQSMNNIDDVIVIEDTPIKEKPEKKQKLKVSELKKNIIKSKHHHNTNNLICEYCGKTFRQLSYLVNHKIQHKKEHKEEVKNSDSEITKSVFSCEICKKEFRKLHHLVQHRLIHNSNPIATRVLRKSSSEQHDIAKSLKNQTETKQNDDPSAGFRCEPCDKSFRKLHHLVEHRETHDGINKKCTTNAQSTNETTKPSLSHYCDVCKKVFKKLQDYLEHKEQHLETSSEKSDDKSVKSSLSTKDIIHECSLCYMVFPNEHSLNKHTVICLRKKKQSAAKQAAKKTEEEENMDGDDCKSDENMSQDTIDPNNHNEKADHCEITKSPQKDTDPLQQKIESEGDDQINVISDNDNIKELEKKKLKLEPKLSEVELLPEKLSREQPNQNITSVDNATENLVKIKKPEVKEHVTIVETPTPKKKLPLKDKITPTVTKRHKTVNISLPVVEEPKPKVESSDDDEIRYMLNPNFKEDESSEGKLFMKVRAKKRNSLQIERPNSKDLIKRRISLQHSPKIPRLKAKAVEPRPLNSLTVEKKLKLSKPEQLPYTDSDDSDVKYSFPRTKPPEDVASKDIDKKSKKQSLGAKRKSLSGIAKRKSMGKHKLTTPTNKTKKRTTEIEHRCDCGQLFSSAALLSRHTTLAHTPPRIRRRRSPPPEVETQTPNKSRTNKTKTIVQSKKLRSDVTNSNTTQNLGVGTRKSSVNNSEAKITNDVVKAIKSEPSGKKLRSSAHRGVPVPEKMRKLMEKSKK</sequence>
<evidence type="ECO:0000313" key="12">
    <source>
        <dbReference type="Proteomes" id="UP001652626"/>
    </source>
</evidence>
<feature type="region of interest" description="Disordered" evidence="10">
    <location>
        <begin position="1288"/>
        <end position="1317"/>
    </location>
</feature>
<dbReference type="PANTHER" id="PTHR45988">
    <property type="entry name" value="C2H2 TYPE ZINC FINGER TRANSCRIPTION FACTOR FAMILY-RELATED"/>
    <property type="match status" value="1"/>
</dbReference>
<evidence type="ECO:0000256" key="7">
    <source>
        <dbReference type="ARBA" id="ARBA00023163"/>
    </source>
</evidence>
<feature type="region of interest" description="Disordered" evidence="10">
    <location>
        <begin position="2133"/>
        <end position="2207"/>
    </location>
</feature>
<evidence type="ECO:0000256" key="2">
    <source>
        <dbReference type="ARBA" id="ARBA00022723"/>
    </source>
</evidence>
<dbReference type="InterPro" id="IPR013087">
    <property type="entry name" value="Znf_C2H2_type"/>
</dbReference>
<feature type="domain" description="C2H2-type" evidence="11">
    <location>
        <begin position="1752"/>
        <end position="1779"/>
    </location>
</feature>
<feature type="region of interest" description="Disordered" evidence="10">
    <location>
        <begin position="1877"/>
        <end position="1942"/>
    </location>
</feature>
<dbReference type="Proteomes" id="UP001652626">
    <property type="component" value="Chromosome 7"/>
</dbReference>
<evidence type="ECO:0000256" key="6">
    <source>
        <dbReference type="ARBA" id="ARBA00023015"/>
    </source>
</evidence>
<dbReference type="GO" id="GO:0000981">
    <property type="term" value="F:DNA-binding transcription factor activity, RNA polymerase II-specific"/>
    <property type="evidence" value="ECO:0007669"/>
    <property type="project" value="TreeGrafter"/>
</dbReference>
<evidence type="ECO:0000256" key="10">
    <source>
        <dbReference type="SAM" id="MobiDB-lite"/>
    </source>
</evidence>
<feature type="compositionally biased region" description="Polar residues" evidence="10">
    <location>
        <begin position="1451"/>
        <end position="1460"/>
    </location>
</feature>
<name>A0A8B8IJK2_VANTA</name>
<keyword evidence="2" id="KW-0479">Metal-binding</keyword>
<feature type="region of interest" description="Disordered" evidence="10">
    <location>
        <begin position="377"/>
        <end position="396"/>
    </location>
</feature>
<feature type="compositionally biased region" description="Basic and acidic residues" evidence="10">
    <location>
        <begin position="427"/>
        <end position="445"/>
    </location>
</feature>
<dbReference type="InterPro" id="IPR000637">
    <property type="entry name" value="HMGI/Y_DNA-bd_CS"/>
</dbReference>
<feature type="compositionally biased region" description="Basic and acidic residues" evidence="10">
    <location>
        <begin position="1725"/>
        <end position="1734"/>
    </location>
</feature>
<dbReference type="RefSeq" id="XP_026496186.2">
    <property type="nucleotide sequence ID" value="XM_026640401.2"/>
</dbReference>
<keyword evidence="3" id="KW-0677">Repeat</keyword>
<feature type="compositionally biased region" description="Polar residues" evidence="10">
    <location>
        <begin position="2275"/>
        <end position="2294"/>
    </location>
</feature>
<accession>A0A8B8IJK2</accession>
<keyword evidence="4 9" id="KW-0863">Zinc-finger</keyword>
<keyword evidence="12" id="KW-1185">Reference proteome</keyword>
<keyword evidence="7" id="KW-0804">Transcription</keyword>
<feature type="region of interest" description="Disordered" evidence="10">
    <location>
        <begin position="1"/>
        <end position="32"/>
    </location>
</feature>
<feature type="compositionally biased region" description="Basic and acidic residues" evidence="10">
    <location>
        <begin position="2330"/>
        <end position="2341"/>
    </location>
</feature>
<reference evidence="13" key="1">
    <citation type="submission" date="2025-08" db="UniProtKB">
        <authorList>
            <consortium name="RefSeq"/>
        </authorList>
    </citation>
    <scope>IDENTIFICATION</scope>
    <source>
        <tissue evidence="13">Whole body</tissue>
    </source>
</reference>
<evidence type="ECO:0000256" key="1">
    <source>
        <dbReference type="ARBA" id="ARBA00004123"/>
    </source>
</evidence>
<feature type="region of interest" description="Disordered" evidence="10">
    <location>
        <begin position="1724"/>
        <end position="1749"/>
    </location>
</feature>
<feature type="compositionally biased region" description="Polar residues" evidence="10">
    <location>
        <begin position="2251"/>
        <end position="2268"/>
    </location>
</feature>
<dbReference type="GeneID" id="113400751"/>
<feature type="region of interest" description="Disordered" evidence="10">
    <location>
        <begin position="715"/>
        <end position="736"/>
    </location>
</feature>
<proteinExistence type="predicted"/>
<dbReference type="Pfam" id="PF13912">
    <property type="entry name" value="zf-C2H2_6"/>
    <property type="match status" value="1"/>
</dbReference>
<dbReference type="OMA" id="IRYMLNP"/>
<feature type="region of interest" description="Disordered" evidence="10">
    <location>
        <begin position="2312"/>
        <end position="2341"/>
    </location>
</feature>
<evidence type="ECO:0000313" key="13">
    <source>
        <dbReference type="RefSeq" id="XP_026496186.2"/>
    </source>
</evidence>
<keyword evidence="6" id="KW-0805">Transcription regulation</keyword>
<feature type="compositionally biased region" description="Polar residues" evidence="10">
    <location>
        <begin position="1898"/>
        <end position="1907"/>
    </location>
</feature>
<comment type="subcellular location">
    <subcellularLocation>
        <location evidence="1">Nucleus</location>
    </subcellularLocation>
</comment>
<organism evidence="12 13">
    <name type="scientific">Vanessa tameamea</name>
    <name type="common">Kamehameha butterfly</name>
    <dbReference type="NCBI Taxonomy" id="334116"/>
    <lineage>
        <taxon>Eukaryota</taxon>
        <taxon>Metazoa</taxon>
        <taxon>Ecdysozoa</taxon>
        <taxon>Arthropoda</taxon>
        <taxon>Hexapoda</taxon>
        <taxon>Insecta</taxon>
        <taxon>Pterygota</taxon>
        <taxon>Neoptera</taxon>
        <taxon>Endopterygota</taxon>
        <taxon>Lepidoptera</taxon>
        <taxon>Glossata</taxon>
        <taxon>Ditrysia</taxon>
        <taxon>Papilionoidea</taxon>
        <taxon>Nymphalidae</taxon>
        <taxon>Nymphalinae</taxon>
        <taxon>Vanessa</taxon>
    </lineage>
</organism>
<feature type="compositionally biased region" description="Basic and acidic residues" evidence="10">
    <location>
        <begin position="723"/>
        <end position="736"/>
    </location>
</feature>